<organism evidence="1 2">
    <name type="scientific">Polarella glacialis</name>
    <name type="common">Dinoflagellate</name>
    <dbReference type="NCBI Taxonomy" id="89957"/>
    <lineage>
        <taxon>Eukaryota</taxon>
        <taxon>Sar</taxon>
        <taxon>Alveolata</taxon>
        <taxon>Dinophyceae</taxon>
        <taxon>Suessiales</taxon>
        <taxon>Suessiaceae</taxon>
        <taxon>Polarella</taxon>
    </lineage>
</organism>
<accession>A0A813LFD5</accession>
<protein>
    <submittedName>
        <fullName evidence="1">Uncharacterized protein</fullName>
    </submittedName>
</protein>
<comment type="caution">
    <text evidence="1">The sequence shown here is derived from an EMBL/GenBank/DDBJ whole genome shotgun (WGS) entry which is preliminary data.</text>
</comment>
<dbReference type="EMBL" id="CAJNNW010036169">
    <property type="protein sequence ID" value="CAE8732492.1"/>
    <property type="molecule type" value="Genomic_DNA"/>
</dbReference>
<name>A0A813LFD5_POLGL</name>
<dbReference type="AlphaFoldDB" id="A0A813LFD5"/>
<proteinExistence type="predicted"/>
<feature type="non-terminal residue" evidence="1">
    <location>
        <position position="64"/>
    </location>
</feature>
<reference evidence="1" key="1">
    <citation type="submission" date="2021-02" db="EMBL/GenBank/DDBJ databases">
        <authorList>
            <person name="Dougan E. K."/>
            <person name="Rhodes N."/>
            <person name="Thang M."/>
            <person name="Chan C."/>
        </authorList>
    </citation>
    <scope>NUCLEOTIDE SEQUENCE</scope>
</reference>
<feature type="non-terminal residue" evidence="1">
    <location>
        <position position="1"/>
    </location>
</feature>
<dbReference type="Proteomes" id="UP000626109">
    <property type="component" value="Unassembled WGS sequence"/>
</dbReference>
<evidence type="ECO:0000313" key="1">
    <source>
        <dbReference type="EMBL" id="CAE8732492.1"/>
    </source>
</evidence>
<gene>
    <name evidence="1" type="ORF">PGLA2088_LOCUS46419</name>
</gene>
<evidence type="ECO:0000313" key="2">
    <source>
        <dbReference type="Proteomes" id="UP000626109"/>
    </source>
</evidence>
<sequence length="64" mass="7382">AAMPLSVPLPVEAYGVWLLIYFSRCGEWSMSQMRSSTAPPSYRLKLRGRCLRCLPCWMTRLMGR</sequence>